<evidence type="ECO:0000313" key="3">
    <source>
        <dbReference type="Proteomes" id="UP000094329"/>
    </source>
</evidence>
<dbReference type="PROSITE" id="PS00695">
    <property type="entry name" value="ENT_VIR_OMP_2"/>
    <property type="match status" value="1"/>
</dbReference>
<dbReference type="NCBIfam" id="TIGR01414">
    <property type="entry name" value="autotrans_barl"/>
    <property type="match status" value="1"/>
</dbReference>
<organism evidence="2 3">
    <name type="scientific">Piscirickettsia litoralis</name>
    <dbReference type="NCBI Taxonomy" id="1891921"/>
    <lineage>
        <taxon>Bacteria</taxon>
        <taxon>Pseudomonadati</taxon>
        <taxon>Pseudomonadota</taxon>
        <taxon>Gammaproteobacteria</taxon>
        <taxon>Thiotrichales</taxon>
        <taxon>Piscirickettsiaceae</taxon>
        <taxon>Piscirickettsia</taxon>
    </lineage>
</organism>
<dbReference type="Proteomes" id="UP000094329">
    <property type="component" value="Unassembled WGS sequence"/>
</dbReference>
<dbReference type="InterPro" id="IPR006315">
    <property type="entry name" value="OM_autotransptr_brl_dom"/>
</dbReference>
<dbReference type="PANTHER" id="PTHR36920">
    <property type="match status" value="1"/>
</dbReference>
<dbReference type="InterPro" id="IPR005618">
    <property type="entry name" value="OMPW"/>
</dbReference>
<feature type="signal peptide" evidence="1">
    <location>
        <begin position="1"/>
        <end position="23"/>
    </location>
</feature>
<keyword evidence="1" id="KW-0732">Signal</keyword>
<dbReference type="InterPro" id="IPR011250">
    <property type="entry name" value="OMP/PagP_B-barrel"/>
</dbReference>
<evidence type="ECO:0000256" key="1">
    <source>
        <dbReference type="SAM" id="SignalP"/>
    </source>
</evidence>
<comment type="caution">
    <text evidence="2">The sequence shown here is derived from an EMBL/GenBank/DDBJ whole genome shotgun (WGS) entry which is preliminary data.</text>
</comment>
<dbReference type="InterPro" id="IPR000758">
    <property type="entry name" value="Enterovir_OMP"/>
</dbReference>
<evidence type="ECO:0008006" key="4">
    <source>
        <dbReference type="Google" id="ProtNLM"/>
    </source>
</evidence>
<protein>
    <recommendedName>
        <fullName evidence="4">OmpW family protein</fullName>
    </recommendedName>
</protein>
<proteinExistence type="predicted"/>
<dbReference type="Pfam" id="PF03922">
    <property type="entry name" value="OmpW"/>
    <property type="match status" value="1"/>
</dbReference>
<dbReference type="Gene3D" id="2.40.160.20">
    <property type="match status" value="1"/>
</dbReference>
<name>A0ABX3A3I2_9GAMM</name>
<reference evidence="2 3" key="1">
    <citation type="submission" date="2016-08" db="EMBL/GenBank/DDBJ databases">
        <title>Draft genome sequence of Candidatus Piscirickettsia litoralis, from seawater.</title>
        <authorList>
            <person name="Wan X."/>
            <person name="Lee A.J."/>
            <person name="Hou S."/>
            <person name="Donachie S.P."/>
        </authorList>
    </citation>
    <scope>NUCLEOTIDE SEQUENCE [LARGE SCALE GENOMIC DNA]</scope>
    <source>
        <strain evidence="2 3">Y2</strain>
    </source>
</reference>
<dbReference type="RefSeq" id="WP_069313223.1">
    <property type="nucleotide sequence ID" value="NZ_MDTU01000001.1"/>
</dbReference>
<keyword evidence="3" id="KW-1185">Reference proteome</keyword>
<sequence>MKVKKITLLIAAATLALPCAMFAADNVAAQTRSFNHWLVRGRIVNVSPDVSGDTISVIGGKVTHVSDQVIPEVDFSYFFTPHIAMELILGTSKHHLIATGTALGSTDLGSVRILPPTLTVQYHFFPEKKFSPYIGAGINYTYFYDTNTSGANAAVQSVDYKNSFGLALQAGIDYNINQNWSVNVDIKKLFVKTTATVNNTMTTDVRLDPYVYGIGVGYRF</sequence>
<dbReference type="SUPFAM" id="SSF56925">
    <property type="entry name" value="OMPA-like"/>
    <property type="match status" value="1"/>
</dbReference>
<feature type="chain" id="PRO_5046836699" description="OmpW family protein" evidence="1">
    <location>
        <begin position="24"/>
        <end position="220"/>
    </location>
</feature>
<accession>A0ABX3A3I2</accession>
<evidence type="ECO:0000313" key="2">
    <source>
        <dbReference type="EMBL" id="ODN43426.1"/>
    </source>
</evidence>
<gene>
    <name evidence="2" type="ORF">BGC07_11475</name>
</gene>
<dbReference type="PANTHER" id="PTHR36920:SF1">
    <property type="entry name" value="OUTER MEMBRANE PROTEIN W"/>
    <property type="match status" value="1"/>
</dbReference>
<dbReference type="EMBL" id="MDTU01000001">
    <property type="protein sequence ID" value="ODN43426.1"/>
    <property type="molecule type" value="Genomic_DNA"/>
</dbReference>